<evidence type="ECO:0000313" key="2">
    <source>
        <dbReference type="EMBL" id="JAC59008.1"/>
    </source>
</evidence>
<evidence type="ECO:0000313" key="3">
    <source>
        <dbReference type="EMBL" id="NOV33019.1"/>
    </source>
</evidence>
<name>A0A034WYY5_RHIMP</name>
<dbReference type="VEuPathDB" id="VectorBase:LOC119178339"/>
<organism evidence="2">
    <name type="scientific">Rhipicephalus microplus</name>
    <name type="common">Cattle tick</name>
    <name type="synonym">Boophilus microplus</name>
    <dbReference type="NCBI Taxonomy" id="6941"/>
    <lineage>
        <taxon>Eukaryota</taxon>
        <taxon>Metazoa</taxon>
        <taxon>Ecdysozoa</taxon>
        <taxon>Arthropoda</taxon>
        <taxon>Chelicerata</taxon>
        <taxon>Arachnida</taxon>
        <taxon>Acari</taxon>
        <taxon>Parasitiformes</taxon>
        <taxon>Ixodida</taxon>
        <taxon>Ixodoidea</taxon>
        <taxon>Ixodidae</taxon>
        <taxon>Rhipicephalinae</taxon>
        <taxon>Rhipicephalus</taxon>
        <taxon>Boophilus</taxon>
    </lineage>
</organism>
<proteinExistence type="predicted"/>
<sequence>MANVTKREFGTLLALFLVLAEVFGEGKDPSDTSVVDAFKIFRTLPHGTTIFDMDGDGDLDCVTAVRTEFSEDPLETTYVLLFKGLGGKEPRNVSFHIKPGRTPDRTQFTVDDDYDFVQHARFHYTNYQNCAAMEQPFRGVRECVLWTTQDTFREMPEDCMLEYRKSCKDAVKPYDEESCAEFVL</sequence>
<dbReference type="Gene3D" id="2.40.128.20">
    <property type="match status" value="1"/>
</dbReference>
<dbReference type="OrthoDB" id="6488538at2759"/>
<dbReference type="AlphaFoldDB" id="A0A034WYY5"/>
<dbReference type="EMBL" id="GBBR01000054">
    <property type="protein sequence ID" value="JAC59008.1"/>
    <property type="molecule type" value="Transcribed_RNA"/>
</dbReference>
<accession>A0A034WYY5</accession>
<dbReference type="SUPFAM" id="SSF50814">
    <property type="entry name" value="Lipocalins"/>
    <property type="match status" value="1"/>
</dbReference>
<feature type="chain" id="PRO_5036289087" evidence="1">
    <location>
        <begin position="25"/>
        <end position="184"/>
    </location>
</feature>
<reference evidence="3" key="2">
    <citation type="submission" date="2019-09" db="EMBL/GenBank/DDBJ databases">
        <title>Organ-specific transcriptomic study of the physiology of the cattle tick, Rhipicephalus microplus.</title>
        <authorList>
            <person name="Tirloni L."/>
            <person name="Braz G."/>
            <person name="Gandara A.C.P."/>
            <person name="Sabadin G.A."/>
            <person name="da Silva R.M."/>
            <person name="Guizzo M.G."/>
            <person name="Machado J.A."/>
            <person name="Costa E.P."/>
            <person name="Gomes H.F."/>
            <person name="Moraes J."/>
            <person name="Mota M.B.S."/>
            <person name="Mesquita R.D."/>
            <person name="Alvarenga P.H."/>
            <person name="Alves F."/>
            <person name="Seixas A."/>
            <person name="da Fonseca R.N."/>
            <person name="Fogaca A."/>
            <person name="Logullo C."/>
            <person name="Tanaka A."/>
            <person name="Daffre S."/>
            <person name="Termignoni C."/>
            <person name="Vaz I.S.Jr."/>
            <person name="Oliveira P.L."/>
            <person name="Ribeiro J.M."/>
        </authorList>
    </citation>
    <scope>NUCLEOTIDE SEQUENCE</scope>
    <source>
        <strain evidence="3">Porto Alegre</strain>
    </source>
</reference>
<dbReference type="InterPro" id="IPR012674">
    <property type="entry name" value="Calycin"/>
</dbReference>
<dbReference type="EMBL" id="GHWJ01000282">
    <property type="protein sequence ID" value="NOV33019.1"/>
    <property type="molecule type" value="Transcribed_RNA"/>
</dbReference>
<protein>
    <submittedName>
        <fullName evidence="2">Lipocalin 15</fullName>
    </submittedName>
    <submittedName>
        <fullName evidence="3">Putative lipocalin-5 1</fullName>
    </submittedName>
</protein>
<evidence type="ECO:0000256" key="1">
    <source>
        <dbReference type="SAM" id="SignalP"/>
    </source>
</evidence>
<keyword evidence="1" id="KW-0732">Signal</keyword>
<feature type="signal peptide" evidence="1">
    <location>
        <begin position="1"/>
        <end position="24"/>
    </location>
</feature>
<reference evidence="2" key="1">
    <citation type="journal article" date="2014" name="PLoS ONE">
        <title>Proteomic Analysis of Cattle Tick Rhipicephalus (Boophilus) microplus Saliva: A Comparison between Partially and Fully Engorged Females.</title>
        <authorList>
            <person name="Tirloni L."/>
            <person name="Reck J."/>
            <person name="Terra R.M."/>
            <person name="Martins J.R."/>
            <person name="Mulenga A."/>
            <person name="Sherman N.E."/>
            <person name="Fox J.W."/>
            <person name="Yates J.R.III."/>
            <person name="Termignoni C."/>
            <person name="Pinto A.F."/>
            <person name="da Silva Vaz I.Jr."/>
        </authorList>
    </citation>
    <scope>NUCLEOTIDE SEQUENCE</scope>
</reference>